<dbReference type="RefSeq" id="WP_113614656.1">
    <property type="nucleotide sequence ID" value="NZ_QFFJ01000001.1"/>
</dbReference>
<dbReference type="Proteomes" id="UP000253410">
    <property type="component" value="Unassembled WGS sequence"/>
</dbReference>
<sequence>MDEDIFVSLKISLTVIRHKPMEIVSTQKQRGRLLYYAALGPFLLAGFLINEKVVQIIFVLLFLFLAFLIAMDCDTIALRLRGDQIEVDYIRFFRRRRVCFNIADTVLEVRQHQEATTYKSFREGRRYFVLHILQQGKTRYYADGRDGFEPEAFMQFLNAFAAARVAG</sequence>
<keyword evidence="1" id="KW-0472">Membrane</keyword>
<reference evidence="2 3" key="1">
    <citation type="submission" date="2018-05" db="EMBL/GenBank/DDBJ databases">
        <title>Chitinophaga sp. K3CV102501T nov., isolated from isolated from a monsoon evergreen broad-leaved forest soil.</title>
        <authorList>
            <person name="Lv Y."/>
        </authorList>
    </citation>
    <scope>NUCLEOTIDE SEQUENCE [LARGE SCALE GENOMIC DNA]</scope>
    <source>
        <strain evidence="2 3">GDMCC 1.1325</strain>
    </source>
</reference>
<keyword evidence="1" id="KW-0812">Transmembrane</keyword>
<evidence type="ECO:0000313" key="2">
    <source>
        <dbReference type="EMBL" id="RBL92054.1"/>
    </source>
</evidence>
<dbReference type="OrthoDB" id="674454at2"/>
<accession>A0A365Y290</accession>
<keyword evidence="3" id="KW-1185">Reference proteome</keyword>
<dbReference type="AlphaFoldDB" id="A0A365Y290"/>
<evidence type="ECO:0000313" key="3">
    <source>
        <dbReference type="Proteomes" id="UP000253410"/>
    </source>
</evidence>
<comment type="caution">
    <text evidence="2">The sequence shown here is derived from an EMBL/GenBank/DDBJ whole genome shotgun (WGS) entry which is preliminary data.</text>
</comment>
<dbReference type="EMBL" id="QFFJ01000001">
    <property type="protein sequence ID" value="RBL92054.1"/>
    <property type="molecule type" value="Genomic_DNA"/>
</dbReference>
<evidence type="ECO:0000256" key="1">
    <source>
        <dbReference type="SAM" id="Phobius"/>
    </source>
</evidence>
<keyword evidence="1" id="KW-1133">Transmembrane helix</keyword>
<feature type="transmembrane region" description="Helical" evidence="1">
    <location>
        <begin position="55"/>
        <end position="71"/>
    </location>
</feature>
<feature type="transmembrane region" description="Helical" evidence="1">
    <location>
        <begin position="33"/>
        <end position="49"/>
    </location>
</feature>
<organism evidence="2 3">
    <name type="scientific">Chitinophaga flava</name>
    <dbReference type="NCBI Taxonomy" id="2259036"/>
    <lineage>
        <taxon>Bacteria</taxon>
        <taxon>Pseudomonadati</taxon>
        <taxon>Bacteroidota</taxon>
        <taxon>Chitinophagia</taxon>
        <taxon>Chitinophagales</taxon>
        <taxon>Chitinophagaceae</taxon>
        <taxon>Chitinophaga</taxon>
    </lineage>
</organism>
<name>A0A365Y290_9BACT</name>
<protein>
    <submittedName>
        <fullName evidence="2">Uncharacterized protein</fullName>
    </submittedName>
</protein>
<gene>
    <name evidence="2" type="ORF">DF182_05525</name>
</gene>
<proteinExistence type="predicted"/>